<comment type="subcellular location">
    <subcellularLocation>
        <location evidence="1">Nucleus</location>
        <location evidence="1">Nucleolus</location>
    </subcellularLocation>
</comment>
<evidence type="ECO:0000256" key="2">
    <source>
        <dbReference type="ARBA" id="ARBA00022517"/>
    </source>
</evidence>
<evidence type="ECO:0000256" key="4">
    <source>
        <dbReference type="ARBA" id="ARBA00023004"/>
    </source>
</evidence>
<evidence type="ECO:0000256" key="3">
    <source>
        <dbReference type="ARBA" id="ARBA00022723"/>
    </source>
</evidence>
<evidence type="ECO:0000256" key="8">
    <source>
        <dbReference type="ARBA" id="ARBA00049465"/>
    </source>
</evidence>
<keyword evidence="9" id="KW-0539">Nucleus</keyword>
<evidence type="ECO:0000256" key="6">
    <source>
        <dbReference type="ARBA" id="ARBA00046256"/>
    </source>
</evidence>
<dbReference type="EC" id="1.14.11.-" evidence="9"/>
<dbReference type="Proteomes" id="UP001266305">
    <property type="component" value="Unassembled WGS sequence"/>
</dbReference>
<keyword evidence="12" id="KW-1185">Reference proteome</keyword>
<evidence type="ECO:0000313" key="12">
    <source>
        <dbReference type="Proteomes" id="UP001266305"/>
    </source>
</evidence>
<comment type="cofactor">
    <cofactor evidence="9">
        <name>Fe(2+)</name>
        <dbReference type="ChEBI" id="CHEBI:29033"/>
    </cofactor>
    <text evidence="9">Binds 1 Fe(2+) ion per subunit.</text>
</comment>
<dbReference type="SUPFAM" id="SSF51197">
    <property type="entry name" value="Clavaminate synthase-like"/>
    <property type="match status" value="1"/>
</dbReference>
<comment type="caution">
    <text evidence="11">The sequence shown here is derived from an EMBL/GenBank/DDBJ whole genome shotgun (WGS) entry which is preliminary data.</text>
</comment>
<name>A0ABQ9TX03_SAGOE</name>
<keyword evidence="9" id="KW-0804">Transcription</keyword>
<evidence type="ECO:0000256" key="1">
    <source>
        <dbReference type="ARBA" id="ARBA00004604"/>
    </source>
</evidence>
<accession>A0ABQ9TX03</accession>
<gene>
    <name evidence="11" type="primary">RIOX2_2</name>
    <name evidence="11" type="ORF">P7K49_031995</name>
</gene>
<dbReference type="PANTHER" id="PTHR13096">
    <property type="entry name" value="MINA53 MYC INDUCED NUCLEAR ANTIGEN"/>
    <property type="match status" value="1"/>
</dbReference>
<keyword evidence="9" id="KW-0560">Oxidoreductase</keyword>
<feature type="domain" description="JmjC" evidence="10">
    <location>
        <begin position="19"/>
        <end position="53"/>
    </location>
</feature>
<sequence>MPEPSIQFLEWRTETHSPHPGDLLYFPRGTIHQADTPVGLAHSTHVTISTYQNK</sequence>
<keyword evidence="3 9" id="KW-0479">Metal-binding</keyword>
<comment type="catalytic activity">
    <reaction evidence="8">
        <text>L-histidyl-[protein] + 2-oxoglutarate + O2 = (3S)-3-hydroxy-L-histidyl-[protein] + succinate + CO2</text>
        <dbReference type="Rhea" id="RHEA:54256"/>
        <dbReference type="Rhea" id="RHEA-COMP:9745"/>
        <dbReference type="Rhea" id="RHEA-COMP:13840"/>
        <dbReference type="ChEBI" id="CHEBI:15379"/>
        <dbReference type="ChEBI" id="CHEBI:16526"/>
        <dbReference type="ChEBI" id="CHEBI:16810"/>
        <dbReference type="ChEBI" id="CHEBI:29979"/>
        <dbReference type="ChEBI" id="CHEBI:30031"/>
        <dbReference type="ChEBI" id="CHEBI:138021"/>
        <dbReference type="EC" id="1.14.11.79"/>
    </reaction>
</comment>
<dbReference type="Pfam" id="PF08007">
    <property type="entry name" value="JmjC_2"/>
    <property type="match status" value="1"/>
</dbReference>
<evidence type="ECO:0000313" key="11">
    <source>
        <dbReference type="EMBL" id="KAK2089329.1"/>
    </source>
</evidence>
<keyword evidence="9" id="KW-0805">Transcription regulation</keyword>
<comment type="similarity">
    <text evidence="5">Belongs to the ROX family. MINA53 subfamily.</text>
</comment>
<protein>
    <recommendedName>
        <fullName evidence="9">Bifunctional lysine-specific demethylase and histidyl-hydroxylase</fullName>
        <ecNumber evidence="9">1.14.11.-</ecNumber>
    </recommendedName>
</protein>
<dbReference type="PANTHER" id="PTHR13096:SF7">
    <property type="entry name" value="RIBOSOMAL OXYGENASE 2"/>
    <property type="match status" value="1"/>
</dbReference>
<dbReference type="EMBL" id="JASSZA010000018">
    <property type="protein sequence ID" value="KAK2089329.1"/>
    <property type="molecule type" value="Genomic_DNA"/>
</dbReference>
<comment type="function">
    <text evidence="6">Oxygenase that can act as both a histone lysine demethylase and a ribosomal histidine hydroxylase. Is involved in the demethylation of trimethylated 'Lys-9' on histone H3 (H3K9me3), leading to an increase in ribosomal RNA expression. Also catalyzes the hydroxylation of 60S ribosomal protein L27a on 'His-39'. May play an important role in cell growth and survival. May be involved in ribosome biogenesis, most likely during the assembly process of pre-ribosomal particles.</text>
</comment>
<proteinExistence type="inferred from homology"/>
<organism evidence="11 12">
    <name type="scientific">Saguinus oedipus</name>
    <name type="common">Cotton-top tamarin</name>
    <name type="synonym">Oedipomidas oedipus</name>
    <dbReference type="NCBI Taxonomy" id="9490"/>
    <lineage>
        <taxon>Eukaryota</taxon>
        <taxon>Metazoa</taxon>
        <taxon>Chordata</taxon>
        <taxon>Craniata</taxon>
        <taxon>Vertebrata</taxon>
        <taxon>Euteleostomi</taxon>
        <taxon>Mammalia</taxon>
        <taxon>Eutheria</taxon>
        <taxon>Euarchontoglires</taxon>
        <taxon>Primates</taxon>
        <taxon>Haplorrhini</taxon>
        <taxon>Platyrrhini</taxon>
        <taxon>Cebidae</taxon>
        <taxon>Callitrichinae</taxon>
        <taxon>Saguinus</taxon>
    </lineage>
</organism>
<dbReference type="InterPro" id="IPR039994">
    <property type="entry name" value="NO66-like"/>
</dbReference>
<dbReference type="InterPro" id="IPR003347">
    <property type="entry name" value="JmjC_dom"/>
</dbReference>
<keyword evidence="4 9" id="KW-0408">Iron</keyword>
<dbReference type="Gene3D" id="2.60.120.650">
    <property type="entry name" value="Cupin"/>
    <property type="match status" value="1"/>
</dbReference>
<evidence type="ECO:0000256" key="5">
    <source>
        <dbReference type="ARBA" id="ARBA00034314"/>
    </source>
</evidence>
<evidence type="ECO:0000256" key="9">
    <source>
        <dbReference type="RuleBase" id="RU366061"/>
    </source>
</evidence>
<comment type="catalytic activity">
    <reaction evidence="7">
        <text>L-histidyl-[ribosomal protein uL15] + 2-oxoglutarate + O2 = (3S)-3-hydroxy-L-histidyl-[ribosomal protein uL15] + succinate + CO2</text>
        <dbReference type="Rhea" id="RHEA:54024"/>
        <dbReference type="Rhea" id="RHEA-COMP:13760"/>
        <dbReference type="Rhea" id="RHEA-COMP:13761"/>
        <dbReference type="ChEBI" id="CHEBI:15379"/>
        <dbReference type="ChEBI" id="CHEBI:16526"/>
        <dbReference type="ChEBI" id="CHEBI:16810"/>
        <dbReference type="ChEBI" id="CHEBI:29979"/>
        <dbReference type="ChEBI" id="CHEBI:30031"/>
        <dbReference type="ChEBI" id="CHEBI:138021"/>
    </reaction>
</comment>
<keyword evidence="9" id="KW-0223">Dioxygenase</keyword>
<evidence type="ECO:0000256" key="7">
    <source>
        <dbReference type="ARBA" id="ARBA00047687"/>
    </source>
</evidence>
<keyword evidence="2" id="KW-0690">Ribosome biogenesis</keyword>
<evidence type="ECO:0000259" key="10">
    <source>
        <dbReference type="Pfam" id="PF08007"/>
    </source>
</evidence>
<reference evidence="11 12" key="1">
    <citation type="submission" date="2023-05" db="EMBL/GenBank/DDBJ databases">
        <title>B98-5 Cell Line De Novo Hybrid Assembly: An Optical Mapping Approach.</title>
        <authorList>
            <person name="Kananen K."/>
            <person name="Auerbach J.A."/>
            <person name="Kautto E."/>
            <person name="Blachly J.S."/>
        </authorList>
    </citation>
    <scope>NUCLEOTIDE SEQUENCE [LARGE SCALE GENOMIC DNA]</scope>
    <source>
        <strain evidence="11">B95-8</strain>
        <tissue evidence="11">Cell line</tissue>
    </source>
</reference>